<dbReference type="InterPro" id="IPR002219">
    <property type="entry name" value="PKC_DAG/PE"/>
</dbReference>
<comment type="caution">
    <text evidence="5">The sequence shown here is derived from an EMBL/GenBank/DDBJ whole genome shotgun (WGS) entry which is preliminary data.</text>
</comment>
<dbReference type="OrthoDB" id="1841377at2759"/>
<evidence type="ECO:0000313" key="5">
    <source>
        <dbReference type="EMBL" id="KAF7849796.1"/>
    </source>
</evidence>
<dbReference type="AlphaFoldDB" id="A0A8T0CU01"/>
<dbReference type="InterPro" id="IPR004146">
    <property type="entry name" value="DC1"/>
</dbReference>
<evidence type="ECO:0000313" key="6">
    <source>
        <dbReference type="Proteomes" id="UP000806378"/>
    </source>
</evidence>
<evidence type="ECO:0000256" key="2">
    <source>
        <dbReference type="ARBA" id="ARBA00022737"/>
    </source>
</evidence>
<name>A0A8T0CU01_CORYI</name>
<dbReference type="EMBL" id="MU089702">
    <property type="protein sequence ID" value="KAF7849796.1"/>
    <property type="molecule type" value="Genomic_DNA"/>
</dbReference>
<accession>A0A8T0CU01</accession>
<dbReference type="GO" id="GO:0046872">
    <property type="term" value="F:metal ion binding"/>
    <property type="evidence" value="ECO:0007669"/>
    <property type="project" value="UniProtKB-KW"/>
</dbReference>
<organism evidence="5 6">
    <name type="scientific">Corymbia citriodora subsp. variegata</name>
    <dbReference type="NCBI Taxonomy" id="360336"/>
    <lineage>
        <taxon>Eukaryota</taxon>
        <taxon>Viridiplantae</taxon>
        <taxon>Streptophyta</taxon>
        <taxon>Embryophyta</taxon>
        <taxon>Tracheophyta</taxon>
        <taxon>Spermatophyta</taxon>
        <taxon>Magnoliopsida</taxon>
        <taxon>eudicotyledons</taxon>
        <taxon>Gunneridae</taxon>
        <taxon>Pentapetalae</taxon>
        <taxon>rosids</taxon>
        <taxon>malvids</taxon>
        <taxon>Myrtales</taxon>
        <taxon>Myrtaceae</taxon>
        <taxon>Myrtoideae</taxon>
        <taxon>Eucalypteae</taxon>
        <taxon>Corymbia</taxon>
    </lineage>
</organism>
<dbReference type="Proteomes" id="UP000806378">
    <property type="component" value="Unassembled WGS sequence"/>
</dbReference>
<evidence type="ECO:0000256" key="1">
    <source>
        <dbReference type="ARBA" id="ARBA00022723"/>
    </source>
</evidence>
<dbReference type="InterPro" id="IPR046349">
    <property type="entry name" value="C1-like_sf"/>
</dbReference>
<feature type="domain" description="Phorbol-ester/DAG-type" evidence="4">
    <location>
        <begin position="12"/>
        <end position="59"/>
    </location>
</feature>
<sequence length="232" mass="25819">MSNNTSYRIHPEHRPTLMKPLDPFCCTACKETGFGSGYGCSQCVVRVHQECKDPSPAMNLKLKWRKHSLKFYPNMKAENGKPRYCAMCSKPVSGCGYRSSSGKNCHPSCRMLPQYILVNGAEYHLSNKVHLNCTWCSQQKRYIDNVKLPSWSYARGKAEFHVGCVKDMMTESWRNGEFVPADGGVRMQINVDPASRAKPGIFGSALPELVIRGVLAAVTGDPTELISQGHCP</sequence>
<keyword evidence="1" id="KW-0479">Metal-binding</keyword>
<dbReference type="Pfam" id="PF03107">
    <property type="entry name" value="C1_2"/>
    <property type="match status" value="1"/>
</dbReference>
<evidence type="ECO:0000256" key="3">
    <source>
        <dbReference type="ARBA" id="ARBA00022833"/>
    </source>
</evidence>
<reference evidence="5" key="1">
    <citation type="submission" date="2020-05" db="EMBL/GenBank/DDBJ databases">
        <title>WGS assembly of Corymbia citriodora subspecies variegata.</title>
        <authorList>
            <person name="Barry K."/>
            <person name="Hundley H."/>
            <person name="Shu S."/>
            <person name="Jenkins J."/>
            <person name="Grimwood J."/>
            <person name="Baten A."/>
        </authorList>
    </citation>
    <scope>NUCLEOTIDE SEQUENCE</scope>
    <source>
        <strain evidence="5">CV2-018</strain>
    </source>
</reference>
<dbReference type="PROSITE" id="PS50081">
    <property type="entry name" value="ZF_DAG_PE_2"/>
    <property type="match status" value="1"/>
</dbReference>
<dbReference type="Gramene" id="rna-gnl|WGS:JABURB|Cocit.L0282.1">
    <property type="protein sequence ID" value="cds-KAF7849796.1"/>
    <property type="gene ID" value="gene-BT93_L0282"/>
</dbReference>
<dbReference type="PANTHER" id="PTHR46477:SF3">
    <property type="entry name" value="CYSTEINE_HISTIDINE-RICH C1 DOMAIN FAMILY PROTEIN"/>
    <property type="match status" value="1"/>
</dbReference>
<dbReference type="PANTHER" id="PTHR46477">
    <property type="entry name" value="CYSTEINE/HISTIDINE-RICH C1 DOMAIN FAMILY PROTEIN"/>
    <property type="match status" value="1"/>
</dbReference>
<evidence type="ECO:0000259" key="4">
    <source>
        <dbReference type="PROSITE" id="PS50081"/>
    </source>
</evidence>
<proteinExistence type="predicted"/>
<protein>
    <recommendedName>
        <fullName evidence="4">Phorbol-ester/DAG-type domain-containing protein</fullName>
    </recommendedName>
</protein>
<keyword evidence="6" id="KW-1185">Reference proteome</keyword>
<dbReference type="SUPFAM" id="SSF57889">
    <property type="entry name" value="Cysteine-rich domain"/>
    <property type="match status" value="1"/>
</dbReference>
<keyword evidence="2" id="KW-0677">Repeat</keyword>
<gene>
    <name evidence="5" type="ORF">BT93_L0282</name>
</gene>
<keyword evidence="3" id="KW-0862">Zinc</keyword>